<accession>A0ABQ6HPX1</accession>
<evidence type="ECO:0000259" key="2">
    <source>
        <dbReference type="Pfam" id="PF01642"/>
    </source>
</evidence>
<evidence type="ECO:0000313" key="4">
    <source>
        <dbReference type="Proteomes" id="UP001157109"/>
    </source>
</evidence>
<dbReference type="EMBL" id="BSUJ01000001">
    <property type="protein sequence ID" value="GMA20421.1"/>
    <property type="molecule type" value="Genomic_DNA"/>
</dbReference>
<keyword evidence="4" id="KW-1185">Reference proteome</keyword>
<proteinExistence type="predicted"/>
<evidence type="ECO:0000313" key="3">
    <source>
        <dbReference type="EMBL" id="GMA20421.1"/>
    </source>
</evidence>
<comment type="caution">
    <text evidence="3">The sequence shown here is derived from an EMBL/GenBank/DDBJ whole genome shotgun (WGS) entry which is preliminary data.</text>
</comment>
<feature type="domain" description="Methylmalonyl-CoA mutase alpha/beta chain catalytic" evidence="2">
    <location>
        <begin position="2"/>
        <end position="55"/>
    </location>
</feature>
<dbReference type="SUPFAM" id="SSF51703">
    <property type="entry name" value="Cobalamin (vitamin B12)-dependent enzymes"/>
    <property type="match status" value="1"/>
</dbReference>
<evidence type="ECO:0000256" key="1">
    <source>
        <dbReference type="ARBA" id="ARBA00011870"/>
    </source>
</evidence>
<dbReference type="InterPro" id="IPR016176">
    <property type="entry name" value="Cbl-dep_enz_cat"/>
</dbReference>
<name>A0ABQ6HPX1_9MICO</name>
<sequence length="63" mass="6858">MLRKGRDNAAVDKALDELRQAAEGRGTNLLLPMKEALAARATGGEVSNALRDVWGMYVPRDAF</sequence>
<comment type="subunit">
    <text evidence="1">Heterodimer of an alpha and a beta chain.</text>
</comment>
<reference evidence="4" key="1">
    <citation type="journal article" date="2019" name="Int. J. Syst. Evol. Microbiol.">
        <title>The Global Catalogue of Microorganisms (GCM) 10K type strain sequencing project: providing services to taxonomists for standard genome sequencing and annotation.</title>
        <authorList>
            <consortium name="The Broad Institute Genomics Platform"/>
            <consortium name="The Broad Institute Genome Sequencing Center for Infectious Disease"/>
            <person name="Wu L."/>
            <person name="Ma J."/>
        </authorList>
    </citation>
    <scope>NUCLEOTIDE SEQUENCE [LARGE SCALE GENOMIC DNA]</scope>
    <source>
        <strain evidence="4">NBRC 105830</strain>
    </source>
</reference>
<gene>
    <name evidence="3" type="ORF">GCM10025862_24420</name>
</gene>
<protein>
    <recommendedName>
        <fullName evidence="2">Methylmalonyl-CoA mutase alpha/beta chain catalytic domain-containing protein</fullName>
    </recommendedName>
</protein>
<dbReference type="Proteomes" id="UP001157109">
    <property type="component" value="Unassembled WGS sequence"/>
</dbReference>
<dbReference type="Pfam" id="PF01642">
    <property type="entry name" value="MM_CoA_mutase"/>
    <property type="match status" value="1"/>
</dbReference>
<organism evidence="3 4">
    <name type="scientific">Arsenicicoccus piscis</name>
    <dbReference type="NCBI Taxonomy" id="673954"/>
    <lineage>
        <taxon>Bacteria</taxon>
        <taxon>Bacillati</taxon>
        <taxon>Actinomycetota</taxon>
        <taxon>Actinomycetes</taxon>
        <taxon>Micrococcales</taxon>
        <taxon>Intrasporangiaceae</taxon>
        <taxon>Arsenicicoccus</taxon>
    </lineage>
</organism>
<dbReference type="InterPro" id="IPR006099">
    <property type="entry name" value="MeMalonylCoA_mutase_a/b_cat"/>
</dbReference>
<dbReference type="Gene3D" id="3.20.20.240">
    <property type="entry name" value="Methylmalonyl-CoA mutase"/>
    <property type="match status" value="1"/>
</dbReference>